<organism evidence="3 4">
    <name type="scientific">Microthlaspi erraticum</name>
    <dbReference type="NCBI Taxonomy" id="1685480"/>
    <lineage>
        <taxon>Eukaryota</taxon>
        <taxon>Viridiplantae</taxon>
        <taxon>Streptophyta</taxon>
        <taxon>Embryophyta</taxon>
        <taxon>Tracheophyta</taxon>
        <taxon>Spermatophyta</taxon>
        <taxon>Magnoliopsida</taxon>
        <taxon>eudicotyledons</taxon>
        <taxon>Gunneridae</taxon>
        <taxon>Pentapetalae</taxon>
        <taxon>rosids</taxon>
        <taxon>malvids</taxon>
        <taxon>Brassicales</taxon>
        <taxon>Brassicaceae</taxon>
        <taxon>Coluteocarpeae</taxon>
        <taxon>Microthlaspi</taxon>
    </lineage>
</organism>
<dbReference type="AlphaFoldDB" id="A0A6D2IH60"/>
<feature type="region of interest" description="Disordered" evidence="2">
    <location>
        <begin position="1"/>
        <end position="23"/>
    </location>
</feature>
<keyword evidence="4" id="KW-1185">Reference proteome</keyword>
<keyword evidence="1" id="KW-0175">Coiled coil</keyword>
<evidence type="ECO:0000313" key="4">
    <source>
        <dbReference type="Proteomes" id="UP000467841"/>
    </source>
</evidence>
<proteinExistence type="predicted"/>
<protein>
    <submittedName>
        <fullName evidence="3">Uncharacterized protein</fullName>
    </submittedName>
</protein>
<reference evidence="3" key="1">
    <citation type="submission" date="2020-01" db="EMBL/GenBank/DDBJ databases">
        <authorList>
            <person name="Mishra B."/>
        </authorList>
    </citation>
    <scope>NUCLEOTIDE SEQUENCE [LARGE SCALE GENOMIC DNA]</scope>
</reference>
<sequence length="100" mass="11738">MGTQREQDDDTKGIWNGGRSPVRRRPGVEELQVHISVITEEMENLRSENRFLREKALEYRLRAEKAEVRLVREGITPGEKNEQVFQRRSFAELNKSVNLE</sequence>
<comment type="caution">
    <text evidence="3">The sequence shown here is derived from an EMBL/GenBank/DDBJ whole genome shotgun (WGS) entry which is preliminary data.</text>
</comment>
<evidence type="ECO:0000256" key="2">
    <source>
        <dbReference type="SAM" id="MobiDB-lite"/>
    </source>
</evidence>
<evidence type="ECO:0000256" key="1">
    <source>
        <dbReference type="SAM" id="Coils"/>
    </source>
</evidence>
<dbReference type="EMBL" id="CACVBM020000888">
    <property type="protein sequence ID" value="CAA7024476.1"/>
    <property type="molecule type" value="Genomic_DNA"/>
</dbReference>
<gene>
    <name evidence="3" type="ORF">MERR_LOCUS11711</name>
</gene>
<feature type="coiled-coil region" evidence="1">
    <location>
        <begin position="28"/>
        <end position="69"/>
    </location>
</feature>
<dbReference type="OrthoDB" id="10519584at2759"/>
<name>A0A6D2IH60_9BRAS</name>
<accession>A0A6D2IH60</accession>
<evidence type="ECO:0000313" key="3">
    <source>
        <dbReference type="EMBL" id="CAA7024476.1"/>
    </source>
</evidence>
<dbReference type="Proteomes" id="UP000467841">
    <property type="component" value="Unassembled WGS sequence"/>
</dbReference>